<comment type="caution">
    <text evidence="1">The sequence shown here is derived from an EMBL/GenBank/DDBJ whole genome shotgun (WGS) entry which is preliminary data.</text>
</comment>
<gene>
    <name evidence="1" type="ORF">VNI00_002517</name>
</gene>
<protein>
    <submittedName>
        <fullName evidence="1">Uncharacterized protein</fullName>
    </submittedName>
</protein>
<dbReference type="AlphaFoldDB" id="A0AAW0DXN9"/>
<accession>A0AAW0DXN9</accession>
<name>A0AAW0DXN9_9AGAR</name>
<evidence type="ECO:0000313" key="2">
    <source>
        <dbReference type="Proteomes" id="UP001383192"/>
    </source>
</evidence>
<keyword evidence="2" id="KW-1185">Reference proteome</keyword>
<sequence length="168" mass="18899">MLIDGLITTRYHCTPPRIAAWLQQPVQLSPTASTFPREGKADGGKLALLVQWCHWCAGQCTESEVAALLYLIRSPDAHFLKVPFPPFQSFTSVLHEFLADVNNRVFWSGNLRDVSSAAIQVLMARVEARKDDNEYNRELGDDLVDSSLQSKVRDTFRQIIAVDQLVLL</sequence>
<organism evidence="1 2">
    <name type="scientific">Paramarasmius palmivorus</name>
    <dbReference type="NCBI Taxonomy" id="297713"/>
    <lineage>
        <taxon>Eukaryota</taxon>
        <taxon>Fungi</taxon>
        <taxon>Dikarya</taxon>
        <taxon>Basidiomycota</taxon>
        <taxon>Agaricomycotina</taxon>
        <taxon>Agaricomycetes</taxon>
        <taxon>Agaricomycetidae</taxon>
        <taxon>Agaricales</taxon>
        <taxon>Marasmiineae</taxon>
        <taxon>Marasmiaceae</taxon>
        <taxon>Paramarasmius</taxon>
    </lineage>
</organism>
<evidence type="ECO:0000313" key="1">
    <source>
        <dbReference type="EMBL" id="KAK7056800.1"/>
    </source>
</evidence>
<reference evidence="1 2" key="1">
    <citation type="submission" date="2024-01" db="EMBL/GenBank/DDBJ databases">
        <title>A draft genome for a cacao thread blight-causing isolate of Paramarasmius palmivorus.</title>
        <authorList>
            <person name="Baruah I.K."/>
            <person name="Bukari Y."/>
            <person name="Amoako-Attah I."/>
            <person name="Meinhardt L.W."/>
            <person name="Bailey B.A."/>
            <person name="Cohen S.P."/>
        </authorList>
    </citation>
    <scope>NUCLEOTIDE SEQUENCE [LARGE SCALE GENOMIC DNA]</scope>
    <source>
        <strain evidence="1 2">GH-12</strain>
    </source>
</reference>
<proteinExistence type="predicted"/>
<dbReference type="EMBL" id="JAYKXP010000006">
    <property type="protein sequence ID" value="KAK7056800.1"/>
    <property type="molecule type" value="Genomic_DNA"/>
</dbReference>
<dbReference type="Proteomes" id="UP001383192">
    <property type="component" value="Unassembled WGS sequence"/>
</dbReference>